<dbReference type="OrthoDB" id="10529115at2759"/>
<evidence type="ECO:0000313" key="2">
    <source>
        <dbReference type="Proteomes" id="UP001152622"/>
    </source>
</evidence>
<gene>
    <name evidence="1" type="ORF">SKAU_G00245820</name>
</gene>
<accession>A0A9Q1F1U5</accession>
<dbReference type="AlphaFoldDB" id="A0A9Q1F1U5"/>
<reference evidence="1" key="1">
    <citation type="journal article" date="2023" name="Science">
        <title>Genome structures resolve the early diversification of teleost fishes.</title>
        <authorList>
            <person name="Parey E."/>
            <person name="Louis A."/>
            <person name="Montfort J."/>
            <person name="Bouchez O."/>
            <person name="Roques C."/>
            <person name="Iampietro C."/>
            <person name="Lluch J."/>
            <person name="Castinel A."/>
            <person name="Donnadieu C."/>
            <person name="Desvignes T."/>
            <person name="Floi Bucao C."/>
            <person name="Jouanno E."/>
            <person name="Wen M."/>
            <person name="Mejri S."/>
            <person name="Dirks R."/>
            <person name="Jansen H."/>
            <person name="Henkel C."/>
            <person name="Chen W.J."/>
            <person name="Zahm M."/>
            <person name="Cabau C."/>
            <person name="Klopp C."/>
            <person name="Thompson A.W."/>
            <person name="Robinson-Rechavi M."/>
            <person name="Braasch I."/>
            <person name="Lecointre G."/>
            <person name="Bobe J."/>
            <person name="Postlethwait J.H."/>
            <person name="Berthelot C."/>
            <person name="Roest Crollius H."/>
            <person name="Guiguen Y."/>
        </authorList>
    </citation>
    <scope>NUCLEOTIDE SEQUENCE</scope>
    <source>
        <strain evidence="1">WJC10195</strain>
    </source>
</reference>
<keyword evidence="2" id="KW-1185">Reference proteome</keyword>
<evidence type="ECO:0000313" key="1">
    <source>
        <dbReference type="EMBL" id="KAJ8349452.1"/>
    </source>
</evidence>
<organism evidence="1 2">
    <name type="scientific">Synaphobranchus kaupii</name>
    <name type="common">Kaup's arrowtooth eel</name>
    <dbReference type="NCBI Taxonomy" id="118154"/>
    <lineage>
        <taxon>Eukaryota</taxon>
        <taxon>Metazoa</taxon>
        <taxon>Chordata</taxon>
        <taxon>Craniata</taxon>
        <taxon>Vertebrata</taxon>
        <taxon>Euteleostomi</taxon>
        <taxon>Actinopterygii</taxon>
        <taxon>Neopterygii</taxon>
        <taxon>Teleostei</taxon>
        <taxon>Anguilliformes</taxon>
        <taxon>Synaphobranchidae</taxon>
        <taxon>Synaphobranchus</taxon>
    </lineage>
</organism>
<dbReference type="Proteomes" id="UP001152622">
    <property type="component" value="Chromosome 9"/>
</dbReference>
<comment type="caution">
    <text evidence="1">The sequence shown here is derived from an EMBL/GenBank/DDBJ whole genome shotgun (WGS) entry which is preliminary data.</text>
</comment>
<name>A0A9Q1F1U5_SYNKA</name>
<sequence length="120" mass="13285">MKTEAIGVKSYYDRKACDREYEMPTMLLLLLLTTPGLGLQTPKIIQTGPKAGILLRDNPGFLVADAQTITYQIYVSLDPLQVAHTCAAVKTTLRQLERTAVYTDTPDRALRPKRAVFGSS</sequence>
<proteinExistence type="predicted"/>
<dbReference type="EMBL" id="JAINUF010000009">
    <property type="protein sequence ID" value="KAJ8349452.1"/>
    <property type="molecule type" value="Genomic_DNA"/>
</dbReference>
<protein>
    <submittedName>
        <fullName evidence="1">Uncharacterized protein</fullName>
    </submittedName>
</protein>